<protein>
    <submittedName>
        <fullName evidence="2">Transcriptional regulator</fullName>
    </submittedName>
</protein>
<dbReference type="InterPro" id="IPR036390">
    <property type="entry name" value="WH_DNA-bd_sf"/>
</dbReference>
<reference evidence="2" key="2">
    <citation type="journal article" date="2020" name="Microorganisms">
        <title>Osmotic Adaptation and Compatible Solute Biosynthesis of Phototrophic Bacteria as Revealed from Genome Analyses.</title>
        <authorList>
            <person name="Imhoff J.F."/>
            <person name="Rahn T."/>
            <person name="Kunzel S."/>
            <person name="Keller A."/>
            <person name="Neulinger S.C."/>
        </authorList>
    </citation>
    <scope>NUCLEOTIDE SEQUENCE</scope>
    <source>
        <strain evidence="2">DSM 9154</strain>
    </source>
</reference>
<keyword evidence="3" id="KW-1185">Reference proteome</keyword>
<accession>A0A934V1S7</accession>
<dbReference type="RefSeq" id="WP_027288041.1">
    <property type="nucleotide sequence ID" value="NZ_NRRE01000030.1"/>
</dbReference>
<evidence type="ECO:0000256" key="1">
    <source>
        <dbReference type="ARBA" id="ARBA00023186"/>
    </source>
</evidence>
<dbReference type="Pfam" id="PF14557">
    <property type="entry name" value="AphA_like"/>
    <property type="match status" value="1"/>
</dbReference>
<dbReference type="InterPro" id="IPR029434">
    <property type="entry name" value="Put_trans_reg"/>
</dbReference>
<evidence type="ECO:0000313" key="3">
    <source>
        <dbReference type="Proteomes" id="UP000778970"/>
    </source>
</evidence>
<dbReference type="InterPro" id="IPR036388">
    <property type="entry name" value="WH-like_DNA-bd_sf"/>
</dbReference>
<sequence>MYRDNTLIPTEAIRLAALGALAGRNLHYAELAEDVRHFTQRIVGPSLDLVGTPVELLIVEGLIEPVSGKGMEDNALLRITDAGQSDLHRLMTSSVRAPINDINKLIIALKMRFLHLLEGEDRQEQVDTLVEMIERELARLTDLRAHYDQDAGFFLDWLDQDIAATKERLNWFKDLQARVG</sequence>
<evidence type="ECO:0000313" key="2">
    <source>
        <dbReference type="EMBL" id="MBK1698726.1"/>
    </source>
</evidence>
<dbReference type="EMBL" id="NRRE01000030">
    <property type="protein sequence ID" value="MBK1698726.1"/>
    <property type="molecule type" value="Genomic_DNA"/>
</dbReference>
<comment type="caution">
    <text evidence="2">The sequence shown here is derived from an EMBL/GenBank/DDBJ whole genome shotgun (WGS) entry which is preliminary data.</text>
</comment>
<organism evidence="2 3">
    <name type="scientific">Rhodovibrio salinarum</name>
    <dbReference type="NCBI Taxonomy" id="1087"/>
    <lineage>
        <taxon>Bacteria</taxon>
        <taxon>Pseudomonadati</taxon>
        <taxon>Pseudomonadota</taxon>
        <taxon>Alphaproteobacteria</taxon>
        <taxon>Rhodospirillales</taxon>
        <taxon>Rhodovibrionaceae</taxon>
        <taxon>Rhodovibrio</taxon>
    </lineage>
</organism>
<dbReference type="SUPFAM" id="SSF46785">
    <property type="entry name" value="Winged helix' DNA-binding domain"/>
    <property type="match status" value="1"/>
</dbReference>
<reference evidence="2" key="1">
    <citation type="submission" date="2017-08" db="EMBL/GenBank/DDBJ databases">
        <authorList>
            <person name="Imhoff J.F."/>
            <person name="Rahn T."/>
            <person name="Kuenzel S."/>
            <person name="Neulinger S.C."/>
        </authorList>
    </citation>
    <scope>NUCLEOTIDE SEQUENCE</scope>
    <source>
        <strain evidence="2">DSM 9154</strain>
    </source>
</reference>
<dbReference type="Proteomes" id="UP000778970">
    <property type="component" value="Unassembled WGS sequence"/>
</dbReference>
<dbReference type="InterPro" id="IPR036386">
    <property type="entry name" value="HscB_C_sf"/>
</dbReference>
<dbReference type="GO" id="GO:0051259">
    <property type="term" value="P:protein complex oligomerization"/>
    <property type="evidence" value="ECO:0007669"/>
    <property type="project" value="InterPro"/>
</dbReference>
<gene>
    <name evidence="2" type="ORF">CKO21_15885</name>
</gene>
<dbReference type="Gene3D" id="1.10.10.10">
    <property type="entry name" value="Winged helix-like DNA-binding domain superfamily/Winged helix DNA-binding domain"/>
    <property type="match status" value="1"/>
</dbReference>
<dbReference type="Gene3D" id="1.20.1280.20">
    <property type="entry name" value="HscB, C-terminal domain"/>
    <property type="match status" value="1"/>
</dbReference>
<proteinExistence type="predicted"/>
<keyword evidence="1" id="KW-0143">Chaperone</keyword>
<name>A0A934V1S7_9PROT</name>
<dbReference type="AlphaFoldDB" id="A0A934V1S7"/>